<dbReference type="SUPFAM" id="SSF57850">
    <property type="entry name" value="RING/U-box"/>
    <property type="match status" value="1"/>
</dbReference>
<dbReference type="Gene3D" id="2.40.100.10">
    <property type="entry name" value="Cyclophilin-like"/>
    <property type="match status" value="1"/>
</dbReference>
<dbReference type="InterPro" id="IPR006620">
    <property type="entry name" value="Pro_4_hyd_alph"/>
</dbReference>
<dbReference type="FunFam" id="3.30.40.10:FF:000079">
    <property type="entry name" value="Peptidyl-prolyl cis-trans isomerase 2"/>
    <property type="match status" value="1"/>
</dbReference>
<dbReference type="PROSITE" id="PS50072">
    <property type="entry name" value="CSA_PPIASE_2"/>
    <property type="match status" value="1"/>
</dbReference>
<evidence type="ECO:0000313" key="22">
    <source>
        <dbReference type="Proteomes" id="UP001210925"/>
    </source>
</evidence>
<dbReference type="GO" id="GO:0031418">
    <property type="term" value="F:L-ascorbic acid binding"/>
    <property type="evidence" value="ECO:0007669"/>
    <property type="project" value="InterPro"/>
</dbReference>
<dbReference type="SMART" id="SM00504">
    <property type="entry name" value="Ubox"/>
    <property type="match status" value="1"/>
</dbReference>
<dbReference type="PRINTS" id="PR00153">
    <property type="entry name" value="CSAPPISMRASE"/>
</dbReference>
<comment type="cofactor">
    <cofactor evidence="3">
        <name>L-ascorbate</name>
        <dbReference type="ChEBI" id="CHEBI:38290"/>
    </cofactor>
</comment>
<dbReference type="PROSITE" id="PS00170">
    <property type="entry name" value="CSA_PPIASE_1"/>
    <property type="match status" value="1"/>
</dbReference>
<evidence type="ECO:0000256" key="10">
    <source>
        <dbReference type="ARBA" id="ARBA00022801"/>
    </source>
</evidence>
<keyword evidence="13" id="KW-0697">Rotamase</keyword>
<keyword evidence="22" id="KW-1185">Reference proteome</keyword>
<evidence type="ECO:0000259" key="20">
    <source>
        <dbReference type="PROSITE" id="PS51698"/>
    </source>
</evidence>
<evidence type="ECO:0000256" key="7">
    <source>
        <dbReference type="ARBA" id="ARBA00007930"/>
    </source>
</evidence>
<evidence type="ECO:0000256" key="18">
    <source>
        <dbReference type="SAM" id="Coils"/>
    </source>
</evidence>
<keyword evidence="15" id="KW-0539">Nucleus</keyword>
<evidence type="ECO:0000256" key="5">
    <source>
        <dbReference type="ARBA" id="ARBA00004123"/>
    </source>
</evidence>
<evidence type="ECO:0000256" key="16">
    <source>
        <dbReference type="ARBA" id="ARBA00023295"/>
    </source>
</evidence>
<dbReference type="GO" id="GO:0004553">
    <property type="term" value="F:hydrolase activity, hydrolyzing O-glycosyl compounds"/>
    <property type="evidence" value="ECO:0007669"/>
    <property type="project" value="InterPro"/>
</dbReference>
<feature type="domain" description="U-box" evidence="20">
    <location>
        <begin position="31"/>
        <end position="104"/>
    </location>
</feature>
<keyword evidence="8" id="KW-0808">Transferase</keyword>
<dbReference type="GO" id="GO:0000209">
    <property type="term" value="P:protein polyubiquitination"/>
    <property type="evidence" value="ECO:0007669"/>
    <property type="project" value="TreeGrafter"/>
</dbReference>
<dbReference type="InterPro" id="IPR001547">
    <property type="entry name" value="Glyco_hydro_5"/>
</dbReference>
<keyword evidence="11" id="KW-0223">Dioxygenase</keyword>
<dbReference type="SMART" id="SM00702">
    <property type="entry name" value="P4Hc"/>
    <property type="match status" value="1"/>
</dbReference>
<comment type="catalytic activity">
    <reaction evidence="2">
        <text>[protein]-peptidylproline (omega=180) = [protein]-peptidylproline (omega=0)</text>
        <dbReference type="Rhea" id="RHEA:16237"/>
        <dbReference type="Rhea" id="RHEA-COMP:10747"/>
        <dbReference type="Rhea" id="RHEA-COMP:10748"/>
        <dbReference type="ChEBI" id="CHEBI:83833"/>
        <dbReference type="ChEBI" id="CHEBI:83834"/>
        <dbReference type="EC" id="5.2.1.8"/>
    </reaction>
</comment>
<dbReference type="PROSITE" id="PS50297">
    <property type="entry name" value="ANK_REP_REGION"/>
    <property type="match status" value="1"/>
</dbReference>
<dbReference type="Proteomes" id="UP001210925">
    <property type="component" value="Unassembled WGS sequence"/>
</dbReference>
<evidence type="ECO:0000256" key="13">
    <source>
        <dbReference type="ARBA" id="ARBA00023110"/>
    </source>
</evidence>
<dbReference type="InterPro" id="IPR013083">
    <property type="entry name" value="Znf_RING/FYVE/PHD"/>
</dbReference>
<dbReference type="InterPro" id="IPR003613">
    <property type="entry name" value="Ubox_domain"/>
</dbReference>
<gene>
    <name evidence="21" type="primary">CYP8</name>
    <name evidence="21" type="ORF">HK103_002499</name>
</gene>
<dbReference type="InterPro" id="IPR002130">
    <property type="entry name" value="Cyclophilin-type_PPIase_dom"/>
</dbReference>
<dbReference type="Pfam" id="PF00160">
    <property type="entry name" value="Pro_isomerase"/>
    <property type="match status" value="1"/>
</dbReference>
<keyword evidence="9" id="KW-0833">Ubl conjugation pathway</keyword>
<dbReference type="GO" id="GO:0071013">
    <property type="term" value="C:catalytic step 2 spliceosome"/>
    <property type="evidence" value="ECO:0007669"/>
    <property type="project" value="TreeGrafter"/>
</dbReference>
<keyword evidence="16" id="KW-0326">Glycosidase</keyword>
<proteinExistence type="inferred from homology"/>
<dbReference type="Pfam" id="PF00150">
    <property type="entry name" value="Cellulase"/>
    <property type="match status" value="1"/>
</dbReference>
<dbReference type="InterPro" id="IPR036770">
    <property type="entry name" value="Ankyrin_rpt-contain_sf"/>
</dbReference>
<evidence type="ECO:0000256" key="17">
    <source>
        <dbReference type="PROSITE-ProRule" id="PRU00023"/>
    </source>
</evidence>
<keyword evidence="10" id="KW-0378">Hydrolase</keyword>
<dbReference type="PROSITE" id="PS50088">
    <property type="entry name" value="ANK_REPEAT"/>
    <property type="match status" value="1"/>
</dbReference>
<name>A0AAD5Y4Q5_9FUNG</name>
<dbReference type="SUPFAM" id="SSF51445">
    <property type="entry name" value="(Trans)glycosidases"/>
    <property type="match status" value="1"/>
</dbReference>
<dbReference type="InterPro" id="IPR020892">
    <property type="entry name" value="Cyclophilin-type_PPIase_CS"/>
</dbReference>
<dbReference type="GO" id="GO:0006457">
    <property type="term" value="P:protein folding"/>
    <property type="evidence" value="ECO:0007669"/>
    <property type="project" value="InterPro"/>
</dbReference>
<dbReference type="PANTHER" id="PTHR45625:SF1">
    <property type="entry name" value="RING-TYPE E3 UBIQUITIN-PROTEIN LIGASE PPIL2"/>
    <property type="match status" value="1"/>
</dbReference>
<evidence type="ECO:0000256" key="11">
    <source>
        <dbReference type="ARBA" id="ARBA00022964"/>
    </source>
</evidence>
<dbReference type="PROSITE" id="PS51698">
    <property type="entry name" value="U_BOX"/>
    <property type="match status" value="1"/>
</dbReference>
<keyword evidence="17" id="KW-0040">ANK repeat</keyword>
<keyword evidence="12" id="KW-0560">Oxidoreductase</keyword>
<dbReference type="GO" id="GO:0003755">
    <property type="term" value="F:peptidyl-prolyl cis-trans isomerase activity"/>
    <property type="evidence" value="ECO:0007669"/>
    <property type="project" value="UniProtKB-KW"/>
</dbReference>
<sequence>MGKKTDKMYITASEWEHEFGGAKKQVQTNYKKLPFNCCSLSFTPFENPVCTVDGTVFDLMAIVPWLKKYGTNPIDGKTLDPKSLIKLHFTKNNDGEYCCPITFKVFNNNTHIVAIKTSGNVYCFDAIQKLNIDNKNWKDLLTDEKFTRKDIITIQDPHRIGERNMMEFDFVKKGLQTKSDATIVEESKLENSINMKGSTSRILQEMESKDLITKKEKKVDITPSFVATEKKTHNQAHFSTGLSAYSLTSMAFTPHTKQVAAHVSDEEYLMRVVSEKALVSIKTIFGTMNFELYCKECPKACYNFVQLAKQGYYNGTKFHRSIRNFMIQGGDPTGTGAGGKSIWGTNFHDEFHPSLKHDARGCLSMANRGKDTNGSQFFITYSKATHLDNKHTMFGKLVGGMEVLDTLEAIGTKSNDAPEQDITINEVVVYKDPYHELLHKEEIMESEKQKKQKERERKQALIMASKGTVSSTDEVGKYMTAKRPAIPSTAESHPQKKKKTGFGLISSVLAIVLPLSTAGNQIVDSTNTPVHLHCSAWSGAHMQDFLTFGLEFQSVDYLVSLIKKANFNCIRLEFSAQMVRDNPVVNAALLKPNPSLIGKTAIDIYQHIVSVLTANEIMVILDYHMMDAEWCCVPDDDNGLWYNERWTEDAVMQQLGTMVQLNANNPWVIGVDLRNEIRPALYYFDLFGKKVLNPFKTQYPTWGTGLKTDWKAASERLGNMVLSHNPNALIFIQGLFVLDTTMITSILDGTADLQHLHCPQNLQGVFLQPVSLNVPNKVVYSVHSYEWHYNFKNWTATSYEEWKEAVNTDWGYLLKDHPIWLGEFGTNVYSQDGNVWWQFLLRFIKETKPISDKEFESFVEAIVSNSQASFGVVNISRYNLNQFYNGKTLLDHCFIHKRDVIASLLLRGGADPSISTRFPSGFNILDTMWKKLPAYATWIIMLVYYLRTTVLNSSCIRCKDTLDCFSLPSCNHNMCEKCFWDLFCENDTFNDAQCACGITIDYRRPQESKPDSTIPPAEIYQKSLEKYLKLDTKLNKQNMAKKPVFKALKMSELNRLYLGTIRSQRDSEVLKAAAIGNEAKIAALIEAGVDLNVQNEYGQTPLYIASWKRRDRVLQILVNSGASDSIRDYCGILPKDTQETAKVTKTNNTGTVTHLLKSHPNHIGNSGKGSFYLDGFFSTEFIENTIELFNKLPVAPAQKKSCSNRSYYCDTLKTVEQQFSFALQSAGISNKILAMPQMRFLDYAYKGGWLPAHIDLSRTEGGKRSTHTFILYLTDCEEGGETAILESIPKPGTEGTLLELVKPVRGRLFCFPHECPHEGRETVSVPKLLLRGEMLFED</sequence>
<dbReference type="InterPro" id="IPR044666">
    <property type="entry name" value="Cyclophilin_A-like"/>
</dbReference>
<evidence type="ECO:0000256" key="4">
    <source>
        <dbReference type="ARBA" id="ARBA00003697"/>
    </source>
</evidence>
<comment type="subcellular location">
    <subcellularLocation>
        <location evidence="5">Nucleus</location>
    </subcellularLocation>
</comment>
<dbReference type="FunFam" id="2.40.100.10:FF:000014">
    <property type="entry name" value="Peptidyl-prolyl cis-trans isomerase cyp65"/>
    <property type="match status" value="1"/>
</dbReference>
<reference evidence="21" key="1">
    <citation type="submission" date="2020-05" db="EMBL/GenBank/DDBJ databases">
        <title>Phylogenomic resolution of chytrid fungi.</title>
        <authorList>
            <person name="Stajich J.E."/>
            <person name="Amses K."/>
            <person name="Simmons R."/>
            <person name="Seto K."/>
            <person name="Myers J."/>
            <person name="Bonds A."/>
            <person name="Quandt C.A."/>
            <person name="Barry K."/>
            <person name="Liu P."/>
            <person name="Grigoriev I."/>
            <person name="Longcore J.E."/>
            <person name="James T.Y."/>
        </authorList>
    </citation>
    <scope>NUCLEOTIDE SEQUENCE</scope>
    <source>
        <strain evidence="21">PLAUS21</strain>
    </source>
</reference>
<dbReference type="GO" id="GO:0051213">
    <property type="term" value="F:dioxygenase activity"/>
    <property type="evidence" value="ECO:0007669"/>
    <property type="project" value="UniProtKB-KW"/>
</dbReference>
<dbReference type="Pfam" id="PF04641">
    <property type="entry name" value="Rtf2"/>
    <property type="match status" value="1"/>
</dbReference>
<dbReference type="SUPFAM" id="SSF50891">
    <property type="entry name" value="Cyclophilin-like"/>
    <property type="match status" value="1"/>
</dbReference>
<feature type="repeat" description="ANK" evidence="17">
    <location>
        <begin position="1097"/>
        <end position="1129"/>
    </location>
</feature>
<evidence type="ECO:0000256" key="1">
    <source>
        <dbReference type="ARBA" id="ARBA00000900"/>
    </source>
</evidence>
<dbReference type="CDD" id="cd16663">
    <property type="entry name" value="RING-Ubox_PPIL2"/>
    <property type="match status" value="1"/>
</dbReference>
<keyword evidence="14 21" id="KW-0413">Isomerase</keyword>
<dbReference type="CDD" id="cd16449">
    <property type="entry name" value="RING-HC"/>
    <property type="match status" value="1"/>
</dbReference>
<dbReference type="Pfam" id="PF13637">
    <property type="entry name" value="Ank_4"/>
    <property type="match status" value="1"/>
</dbReference>
<evidence type="ECO:0000256" key="8">
    <source>
        <dbReference type="ARBA" id="ARBA00022679"/>
    </source>
</evidence>
<organism evidence="21 22">
    <name type="scientific">Boothiomyces macroporosus</name>
    <dbReference type="NCBI Taxonomy" id="261099"/>
    <lineage>
        <taxon>Eukaryota</taxon>
        <taxon>Fungi</taxon>
        <taxon>Fungi incertae sedis</taxon>
        <taxon>Chytridiomycota</taxon>
        <taxon>Chytridiomycota incertae sedis</taxon>
        <taxon>Chytridiomycetes</taxon>
        <taxon>Rhizophydiales</taxon>
        <taxon>Terramycetaceae</taxon>
        <taxon>Boothiomyces</taxon>
    </lineage>
</organism>
<dbReference type="InterPro" id="IPR026951">
    <property type="entry name" value="PPIL2_U-box_dom"/>
</dbReference>
<dbReference type="Gene3D" id="1.25.40.20">
    <property type="entry name" value="Ankyrin repeat-containing domain"/>
    <property type="match status" value="1"/>
</dbReference>
<dbReference type="SMART" id="SM00248">
    <property type="entry name" value="ANK"/>
    <property type="match status" value="3"/>
</dbReference>
<comment type="caution">
    <text evidence="21">The sequence shown here is derived from an EMBL/GenBank/DDBJ whole genome shotgun (WGS) entry which is preliminary data.</text>
</comment>
<evidence type="ECO:0000256" key="2">
    <source>
        <dbReference type="ARBA" id="ARBA00000971"/>
    </source>
</evidence>
<feature type="coiled-coil region" evidence="18">
    <location>
        <begin position="436"/>
        <end position="464"/>
    </location>
</feature>
<dbReference type="EMBL" id="JADGKB010000019">
    <property type="protein sequence ID" value="KAJ3259301.1"/>
    <property type="molecule type" value="Genomic_DNA"/>
</dbReference>
<keyword evidence="18" id="KW-0175">Coiled coil</keyword>
<comment type="similarity">
    <text evidence="7">Belongs to the cyclophilin-type PPIase family. PPIL2 subfamily.</text>
</comment>
<dbReference type="GO" id="GO:0005506">
    <property type="term" value="F:iron ion binding"/>
    <property type="evidence" value="ECO:0007669"/>
    <property type="project" value="InterPro"/>
</dbReference>
<dbReference type="InterPro" id="IPR029000">
    <property type="entry name" value="Cyclophilin-like_dom_sf"/>
</dbReference>
<evidence type="ECO:0000256" key="9">
    <source>
        <dbReference type="ARBA" id="ARBA00022786"/>
    </source>
</evidence>
<dbReference type="Gene3D" id="3.20.20.80">
    <property type="entry name" value="Glycosidases"/>
    <property type="match status" value="1"/>
</dbReference>
<dbReference type="Gene3D" id="2.60.120.620">
    <property type="entry name" value="q2cbj1_9rhob like domain"/>
    <property type="match status" value="1"/>
</dbReference>
<evidence type="ECO:0000256" key="6">
    <source>
        <dbReference type="ARBA" id="ARBA00005641"/>
    </source>
</evidence>
<comment type="function">
    <text evidence="4">May catalyze the cis-trans isomerization of proline imidic peptide bonds in oligopeptides thereby assisting the folding of proteins. May also function as a chaperone, playing a role in intracellular transport of proteins. May also have a protein ubiquitin ligase activity acting as an E3 ubiquitin protein ligase or as a ubiquitin-ubiquitin ligase promoting elongation of ubiquitin chains on proteins.</text>
</comment>
<evidence type="ECO:0000259" key="19">
    <source>
        <dbReference type="PROSITE" id="PS50072"/>
    </source>
</evidence>
<dbReference type="InterPro" id="IPR002110">
    <property type="entry name" value="Ankyrin_rpt"/>
</dbReference>
<dbReference type="GO" id="GO:0061630">
    <property type="term" value="F:ubiquitin protein ligase activity"/>
    <property type="evidence" value="ECO:0007669"/>
    <property type="project" value="UniProtKB-EC"/>
</dbReference>
<dbReference type="GO" id="GO:0000272">
    <property type="term" value="P:polysaccharide catabolic process"/>
    <property type="evidence" value="ECO:0007669"/>
    <property type="project" value="InterPro"/>
</dbReference>
<evidence type="ECO:0000256" key="3">
    <source>
        <dbReference type="ARBA" id="ARBA00001961"/>
    </source>
</evidence>
<dbReference type="PANTHER" id="PTHR45625">
    <property type="entry name" value="PEPTIDYL-PROLYL CIS-TRANS ISOMERASE-RELATED"/>
    <property type="match status" value="1"/>
</dbReference>
<dbReference type="SUPFAM" id="SSF48403">
    <property type="entry name" value="Ankyrin repeat"/>
    <property type="match status" value="1"/>
</dbReference>
<evidence type="ECO:0000313" key="21">
    <source>
        <dbReference type="EMBL" id="KAJ3259301.1"/>
    </source>
</evidence>
<dbReference type="Gene3D" id="3.30.40.10">
    <property type="entry name" value="Zinc/RING finger domain, C3HC4 (zinc finger)"/>
    <property type="match status" value="2"/>
</dbReference>
<accession>A0AAD5Y4Q5</accession>
<evidence type="ECO:0000256" key="15">
    <source>
        <dbReference type="ARBA" id="ARBA00023242"/>
    </source>
</evidence>
<feature type="domain" description="PPIase cyclophilin-type" evidence="19">
    <location>
        <begin position="286"/>
        <end position="429"/>
    </location>
</feature>
<comment type="similarity">
    <text evidence="6">Belongs to the glycosyl hydrolase 5 (cellulase A) family.</text>
</comment>
<protein>
    <submittedName>
        <fullName evidence="21">Peptidyl-prolyl cis-trans isomerase cyp8</fullName>
    </submittedName>
</protein>
<comment type="catalytic activity">
    <reaction evidence="1">
        <text>S-ubiquitinyl-[E2 ubiquitin-conjugating enzyme]-L-cysteine + [acceptor protein]-L-lysine = [E2 ubiquitin-conjugating enzyme]-L-cysteine + N(6)-ubiquitinyl-[acceptor protein]-L-lysine.</text>
        <dbReference type="EC" id="2.3.2.27"/>
    </reaction>
</comment>
<dbReference type="GO" id="GO:0016705">
    <property type="term" value="F:oxidoreductase activity, acting on paired donors, with incorporation or reduction of molecular oxygen"/>
    <property type="evidence" value="ECO:0007669"/>
    <property type="project" value="InterPro"/>
</dbReference>
<dbReference type="InterPro" id="IPR017853">
    <property type="entry name" value="GH"/>
</dbReference>
<evidence type="ECO:0000256" key="12">
    <source>
        <dbReference type="ARBA" id="ARBA00023002"/>
    </source>
</evidence>
<evidence type="ECO:0000256" key="14">
    <source>
        <dbReference type="ARBA" id="ARBA00023235"/>
    </source>
</evidence>